<dbReference type="AlphaFoldDB" id="A0A1N7SI43"/>
<evidence type="ECO:0000256" key="1">
    <source>
        <dbReference type="SAM" id="MobiDB-lite"/>
    </source>
</evidence>
<gene>
    <name evidence="2" type="ORF">BN2475_710004</name>
</gene>
<dbReference type="Proteomes" id="UP000187012">
    <property type="component" value="Unassembled WGS sequence"/>
</dbReference>
<feature type="region of interest" description="Disordered" evidence="1">
    <location>
        <begin position="1"/>
        <end position="43"/>
    </location>
</feature>
<evidence type="ECO:0000313" key="3">
    <source>
        <dbReference type="Proteomes" id="UP000187012"/>
    </source>
</evidence>
<name>A0A1N7SI43_9BURK</name>
<organism evidence="2 3">
    <name type="scientific">Paraburkholderia ribeironis</name>
    <dbReference type="NCBI Taxonomy" id="1247936"/>
    <lineage>
        <taxon>Bacteria</taxon>
        <taxon>Pseudomonadati</taxon>
        <taxon>Pseudomonadota</taxon>
        <taxon>Betaproteobacteria</taxon>
        <taxon>Burkholderiales</taxon>
        <taxon>Burkholderiaceae</taxon>
        <taxon>Paraburkholderia</taxon>
    </lineage>
</organism>
<sequence>MVGVTFAPPQPLRPMQAFPPQAASVAREATQIAASAGRTKHAQ</sequence>
<accession>A0A1N7SI43</accession>
<evidence type="ECO:0000313" key="2">
    <source>
        <dbReference type="EMBL" id="SIT47016.1"/>
    </source>
</evidence>
<dbReference type="EMBL" id="CYGX02000071">
    <property type="protein sequence ID" value="SIT47016.1"/>
    <property type="molecule type" value="Genomic_DNA"/>
</dbReference>
<protein>
    <submittedName>
        <fullName evidence="2">Uncharacterized protein</fullName>
    </submittedName>
</protein>
<keyword evidence="3" id="KW-1185">Reference proteome</keyword>
<proteinExistence type="predicted"/>
<reference evidence="2 3" key="1">
    <citation type="submission" date="2016-12" db="EMBL/GenBank/DDBJ databases">
        <authorList>
            <person name="Song W.-J."/>
            <person name="Kurnit D.M."/>
        </authorList>
    </citation>
    <scope>NUCLEOTIDE SEQUENCE [LARGE SCALE GENOMIC DNA]</scope>
    <source>
        <strain evidence="2 3">STM7296</strain>
    </source>
</reference>